<evidence type="ECO:0008006" key="3">
    <source>
        <dbReference type="Google" id="ProtNLM"/>
    </source>
</evidence>
<organism evidence="1 2">
    <name type="scientific">Paraburkholderia panacisoli</name>
    <dbReference type="NCBI Taxonomy" id="2603818"/>
    <lineage>
        <taxon>Bacteria</taxon>
        <taxon>Pseudomonadati</taxon>
        <taxon>Pseudomonadota</taxon>
        <taxon>Betaproteobacteria</taxon>
        <taxon>Burkholderiales</taxon>
        <taxon>Burkholderiaceae</taxon>
        <taxon>Paraburkholderia</taxon>
    </lineage>
</organism>
<accession>A0A5B0G4Q5</accession>
<gene>
    <name evidence="1" type="ORF">FVF58_48120</name>
</gene>
<name>A0A5B0G4Q5_9BURK</name>
<evidence type="ECO:0000313" key="2">
    <source>
        <dbReference type="Proteomes" id="UP000325273"/>
    </source>
</evidence>
<reference evidence="1 2" key="1">
    <citation type="submission" date="2019-08" db="EMBL/GenBank/DDBJ databases">
        <title>Paraburkholderia sp. DCY113.</title>
        <authorList>
            <person name="Kang J."/>
        </authorList>
    </citation>
    <scope>NUCLEOTIDE SEQUENCE [LARGE SCALE GENOMIC DNA]</scope>
    <source>
        <strain evidence="1 2">DCY113</strain>
    </source>
</reference>
<comment type="caution">
    <text evidence="1">The sequence shown here is derived from an EMBL/GenBank/DDBJ whole genome shotgun (WGS) entry which is preliminary data.</text>
</comment>
<keyword evidence="2" id="KW-1185">Reference proteome</keyword>
<proteinExistence type="predicted"/>
<sequence length="282" mass="31579">MTEYVPERATGELIALEAKLSAQMPCRQAAATIREFLPVRSTLNHVTIRNRALRAGARVEAVQPATQTTSFDYDTEWTLTIDGGVVRGRRQSECSSFDLLTGPLFAKGQMSRTFAFVRNELPDIAARLPSLDEAATGSCSPRLCVIADGANGLQSIAQSLPFSSNSVLDWFHIPMRVRYLEQIVKGMRVTTESEKAARRVLVSRIEKLRWRFWHGKPAQAIEWMKGILIICRVLIIETPGAAESLAQLDYPARKLVAYVEANQGSTINYGARHRQDLYRRRS</sequence>
<dbReference type="EMBL" id="VTUZ01000076">
    <property type="protein sequence ID" value="KAA0997688.1"/>
    <property type="molecule type" value="Genomic_DNA"/>
</dbReference>
<protein>
    <recommendedName>
        <fullName evidence="3">ISKra4 family transposase</fullName>
    </recommendedName>
</protein>
<evidence type="ECO:0000313" key="1">
    <source>
        <dbReference type="EMBL" id="KAA0997688.1"/>
    </source>
</evidence>
<dbReference type="Proteomes" id="UP000325273">
    <property type="component" value="Unassembled WGS sequence"/>
</dbReference>
<dbReference type="AlphaFoldDB" id="A0A5B0G4Q5"/>